<dbReference type="PANTHER" id="PTHR11802">
    <property type="entry name" value="SERINE PROTEASE FAMILY S10 SERINE CARBOXYPEPTIDASE"/>
    <property type="match status" value="1"/>
</dbReference>
<dbReference type="AlphaFoldDB" id="A0A103Y1B3"/>
<keyword evidence="2" id="KW-0645">Protease</keyword>
<dbReference type="Gramene" id="KVI00709">
    <property type="protein sequence ID" value="KVI00709"/>
    <property type="gene ID" value="Ccrd_021038"/>
</dbReference>
<dbReference type="Gene3D" id="3.40.50.1820">
    <property type="entry name" value="alpha/beta hydrolase"/>
    <property type="match status" value="3"/>
</dbReference>
<comment type="similarity">
    <text evidence="1">Belongs to the peptidase S10 family.</text>
</comment>
<comment type="caution">
    <text evidence="2">The sequence shown here is derived from an EMBL/GenBank/DDBJ whole genome shotgun (WGS) entry which is preliminary data.</text>
</comment>
<dbReference type="EMBL" id="LEKV01003347">
    <property type="protein sequence ID" value="KVI00709.1"/>
    <property type="molecule type" value="Genomic_DNA"/>
</dbReference>
<dbReference type="SUPFAM" id="SSF53474">
    <property type="entry name" value="alpha/beta-Hydrolases"/>
    <property type="match status" value="3"/>
</dbReference>
<proteinExistence type="inferred from homology"/>
<accession>A0A103Y1B3</accession>
<dbReference type="GO" id="GO:0016747">
    <property type="term" value="F:acyltransferase activity, transferring groups other than amino-acyl groups"/>
    <property type="evidence" value="ECO:0007669"/>
    <property type="project" value="TreeGrafter"/>
</dbReference>
<evidence type="ECO:0000313" key="3">
    <source>
        <dbReference type="Proteomes" id="UP000243975"/>
    </source>
</evidence>
<reference evidence="2 3" key="1">
    <citation type="journal article" date="2016" name="Sci. Rep.">
        <title>The genome sequence of the outbreeding globe artichoke constructed de novo incorporating a phase-aware low-pass sequencing strategy of F1 progeny.</title>
        <authorList>
            <person name="Scaglione D."/>
            <person name="Reyes-Chin-Wo S."/>
            <person name="Acquadro A."/>
            <person name="Froenicke L."/>
            <person name="Portis E."/>
            <person name="Beitel C."/>
            <person name="Tirone M."/>
            <person name="Mauro R."/>
            <person name="Lo Monaco A."/>
            <person name="Mauromicale G."/>
            <person name="Faccioli P."/>
            <person name="Cattivelli L."/>
            <person name="Rieseberg L."/>
            <person name="Michelmore R."/>
            <person name="Lanteri S."/>
        </authorList>
    </citation>
    <scope>NUCLEOTIDE SEQUENCE [LARGE SCALE GENOMIC DNA]</scope>
    <source>
        <strain evidence="2">2C</strain>
    </source>
</reference>
<keyword evidence="3" id="KW-1185">Reference proteome</keyword>
<dbReference type="GO" id="GO:0006508">
    <property type="term" value="P:proteolysis"/>
    <property type="evidence" value="ECO:0007669"/>
    <property type="project" value="InterPro"/>
</dbReference>
<protein>
    <submittedName>
        <fullName evidence="2">Peptidase S10, serine carboxypeptidase</fullName>
    </submittedName>
</protein>
<evidence type="ECO:0000313" key="2">
    <source>
        <dbReference type="EMBL" id="KVI00709.1"/>
    </source>
</evidence>
<evidence type="ECO:0000256" key="1">
    <source>
        <dbReference type="ARBA" id="ARBA00009431"/>
    </source>
</evidence>
<dbReference type="GO" id="GO:0019748">
    <property type="term" value="P:secondary metabolic process"/>
    <property type="evidence" value="ECO:0007669"/>
    <property type="project" value="TreeGrafter"/>
</dbReference>
<dbReference type="InterPro" id="IPR001563">
    <property type="entry name" value="Peptidase_S10"/>
</dbReference>
<gene>
    <name evidence="2" type="ORF">Ccrd_021038</name>
</gene>
<organism evidence="2 3">
    <name type="scientific">Cynara cardunculus var. scolymus</name>
    <name type="common">Globe artichoke</name>
    <name type="synonym">Cynara scolymus</name>
    <dbReference type="NCBI Taxonomy" id="59895"/>
    <lineage>
        <taxon>Eukaryota</taxon>
        <taxon>Viridiplantae</taxon>
        <taxon>Streptophyta</taxon>
        <taxon>Embryophyta</taxon>
        <taxon>Tracheophyta</taxon>
        <taxon>Spermatophyta</taxon>
        <taxon>Magnoliopsida</taxon>
        <taxon>eudicotyledons</taxon>
        <taxon>Gunneridae</taxon>
        <taxon>Pentapetalae</taxon>
        <taxon>asterids</taxon>
        <taxon>campanulids</taxon>
        <taxon>Asterales</taxon>
        <taxon>Asteraceae</taxon>
        <taxon>Carduoideae</taxon>
        <taxon>Cardueae</taxon>
        <taxon>Carduinae</taxon>
        <taxon>Cynara</taxon>
    </lineage>
</organism>
<dbReference type="InterPro" id="IPR029058">
    <property type="entry name" value="AB_hydrolase_fold"/>
</dbReference>
<keyword evidence="2" id="KW-0378">Hydrolase</keyword>
<dbReference type="Gene3D" id="3.40.50.12670">
    <property type="match status" value="2"/>
</dbReference>
<dbReference type="GO" id="GO:0004185">
    <property type="term" value="F:serine-type carboxypeptidase activity"/>
    <property type="evidence" value="ECO:0007669"/>
    <property type="project" value="InterPro"/>
</dbReference>
<dbReference type="PRINTS" id="PR00724">
    <property type="entry name" value="CRBOXYPTASEC"/>
</dbReference>
<dbReference type="Pfam" id="PF00450">
    <property type="entry name" value="Peptidase_S10"/>
    <property type="match status" value="2"/>
</dbReference>
<keyword evidence="2" id="KW-0121">Carboxypeptidase</keyword>
<dbReference type="OMA" id="MTYAQSQ"/>
<dbReference type="Proteomes" id="UP000243975">
    <property type="component" value="Unassembled WGS sequence"/>
</dbReference>
<name>A0A103Y1B3_CYNCS</name>
<sequence length="730" mass="82755">MTYAQSQYSLKFATIKGAGHSVALYKPKEAFAMMDRYIGMGEEDAMQVFYYFVESERNPSEDPLFLYFAGGPGASGLYPFLYQNGPLSFNFESSKRGNITLELNPYSWSKVANVIFVDLPIGVGFSYAKTWEASRSSDSLLAVQGYEFLRKWLVENPRFVSNPLYVSGISYMGIIVPNVALEGYLIINPLTDKFIDFNSRFEYAHRLALISDDIYESTKASCDGDYVYNVPENSLCADNLKRVAECTSRIKFGFILEPVCNVTDRVPTCKDFTDTFIQTWVNSKGVQKALNIHEGTIGKWEYANTSIAYDLKKNDTVYYSYDVWSTIESHKQLLTKNCQALIMCADHDMVFPYLGTEKWIKNLNLPIENAWEPWFVRTQVAGYQMTYARRGSSIQFATVKGAGHALAMYKPEEALALMDRYVGVGEDDAVQVFYYFVESERNPTEDPLLLYLTGGPGTSGLYPFLYQIDNERGSQPQLNIKGCLLVSPLTDKFIDFNSRIEAAHRLALISDDIYQATKETCHGNYIDNDPENTLCSSNLEHVDECTNGINFSNILDPLCDETNMKPTCREAANIFIDAWANNKDVQEALNVREGIIEKWEFTNTSIRYNLDKEDTIYYSYDVFSSIADHQQLLTKSCQVLIICGDHDMTFPCVGQEKWISSLNLSIESPWEPWFVSKQVAGYQMTYAQSQYSLKFATIKGAGHSVALYKPKEAFAMMDRWLASHTYSSGS</sequence>
<dbReference type="PANTHER" id="PTHR11802:SF318">
    <property type="entry name" value="PEPTIDASE S10, SERINE CARBOXYPEPTIDASE, ALPHA_BETA HYDROLASE FOLD PROTEIN-RELATED"/>
    <property type="match status" value="1"/>
</dbReference>